<dbReference type="SUPFAM" id="SSF54791">
    <property type="entry name" value="Eukaryotic type KH-domain (KH-domain type I)"/>
    <property type="match status" value="1"/>
</dbReference>
<dbReference type="OrthoDB" id="1937934at2759"/>
<protein>
    <recommendedName>
        <fullName evidence="2">K Homology domain-containing protein</fullName>
    </recommendedName>
</protein>
<dbReference type="AlphaFoldDB" id="A0A210PV98"/>
<evidence type="ECO:0000313" key="4">
    <source>
        <dbReference type="Proteomes" id="UP000242188"/>
    </source>
</evidence>
<organism evidence="3 4">
    <name type="scientific">Mizuhopecten yessoensis</name>
    <name type="common">Japanese scallop</name>
    <name type="synonym">Patinopecten yessoensis</name>
    <dbReference type="NCBI Taxonomy" id="6573"/>
    <lineage>
        <taxon>Eukaryota</taxon>
        <taxon>Metazoa</taxon>
        <taxon>Spiralia</taxon>
        <taxon>Lophotrochozoa</taxon>
        <taxon>Mollusca</taxon>
        <taxon>Bivalvia</taxon>
        <taxon>Autobranchia</taxon>
        <taxon>Pteriomorphia</taxon>
        <taxon>Pectinida</taxon>
        <taxon>Pectinoidea</taxon>
        <taxon>Pectinidae</taxon>
        <taxon>Mizuhopecten</taxon>
    </lineage>
</organism>
<dbReference type="SMART" id="SM00322">
    <property type="entry name" value="KH"/>
    <property type="match status" value="2"/>
</dbReference>
<reference evidence="3 4" key="1">
    <citation type="journal article" date="2017" name="Nat. Ecol. Evol.">
        <title>Scallop genome provides insights into evolution of bilaterian karyotype and development.</title>
        <authorList>
            <person name="Wang S."/>
            <person name="Zhang J."/>
            <person name="Jiao W."/>
            <person name="Li J."/>
            <person name="Xun X."/>
            <person name="Sun Y."/>
            <person name="Guo X."/>
            <person name="Huan P."/>
            <person name="Dong B."/>
            <person name="Zhang L."/>
            <person name="Hu X."/>
            <person name="Sun X."/>
            <person name="Wang J."/>
            <person name="Zhao C."/>
            <person name="Wang Y."/>
            <person name="Wang D."/>
            <person name="Huang X."/>
            <person name="Wang R."/>
            <person name="Lv J."/>
            <person name="Li Y."/>
            <person name="Zhang Z."/>
            <person name="Liu B."/>
            <person name="Lu W."/>
            <person name="Hui Y."/>
            <person name="Liang J."/>
            <person name="Zhou Z."/>
            <person name="Hou R."/>
            <person name="Li X."/>
            <person name="Liu Y."/>
            <person name="Li H."/>
            <person name="Ning X."/>
            <person name="Lin Y."/>
            <person name="Zhao L."/>
            <person name="Xing Q."/>
            <person name="Dou J."/>
            <person name="Li Y."/>
            <person name="Mao J."/>
            <person name="Guo H."/>
            <person name="Dou H."/>
            <person name="Li T."/>
            <person name="Mu C."/>
            <person name="Jiang W."/>
            <person name="Fu Q."/>
            <person name="Fu X."/>
            <person name="Miao Y."/>
            <person name="Liu J."/>
            <person name="Yu Q."/>
            <person name="Li R."/>
            <person name="Liao H."/>
            <person name="Li X."/>
            <person name="Kong Y."/>
            <person name="Jiang Z."/>
            <person name="Chourrout D."/>
            <person name="Li R."/>
            <person name="Bao Z."/>
        </authorList>
    </citation>
    <scope>NUCLEOTIDE SEQUENCE [LARGE SCALE GENOMIC DNA]</scope>
    <source>
        <strain evidence="3 4">PY_sf001</strain>
    </source>
</reference>
<dbReference type="Proteomes" id="UP000242188">
    <property type="component" value="Unassembled WGS sequence"/>
</dbReference>
<evidence type="ECO:0000256" key="1">
    <source>
        <dbReference type="PROSITE-ProRule" id="PRU00117"/>
    </source>
</evidence>
<proteinExistence type="predicted"/>
<sequence>MAASMLIRGYRLRRVSNFSLTNIAKCIFRDKGFPRRPGACLFPTNEGNGNGIRRLVGTRNLFAFDGNESIPEEKVGNEVFGFGNIGQFTETVFTEEDVDFHFTIYKGIIGKWGQNLRRLRSETGLHFDVKASTTALLVSGSDAETAKKATEIITQEVQLFKKWVRKVLTVEDADIRDRIFCLLLGERGHNLKRLQMETGSDFGLDFTKTSLIITKGLDRPCDEAFNRATEKVKQDAQLLKTLHKKVFVDEDVDVYHHIRRCFIKDIEQKVTTWKLETGKDLSDFDIEYIKTGFLVYGNSAEVVKIITEKVRQNIKRIKNLTKTVTTDEDNEFHHRIFHQFFGKNNHNLRKVKSLSGVDFQVSFATKRTVALVSGSNSEELKKAVEVVTREIQLIKYGYTQ</sequence>
<name>A0A210PV98_MIZYE</name>
<comment type="caution">
    <text evidence="3">The sequence shown here is derived from an EMBL/GenBank/DDBJ whole genome shotgun (WGS) entry which is preliminary data.</text>
</comment>
<dbReference type="PROSITE" id="PS50084">
    <property type="entry name" value="KH_TYPE_1"/>
    <property type="match status" value="1"/>
</dbReference>
<evidence type="ECO:0000259" key="2">
    <source>
        <dbReference type="SMART" id="SM00322"/>
    </source>
</evidence>
<dbReference type="InterPro" id="IPR004087">
    <property type="entry name" value="KH_dom"/>
</dbReference>
<accession>A0A210PV98</accession>
<dbReference type="GO" id="GO:0003723">
    <property type="term" value="F:RNA binding"/>
    <property type="evidence" value="ECO:0007669"/>
    <property type="project" value="UniProtKB-UniRule"/>
</dbReference>
<gene>
    <name evidence="3" type="ORF">KP79_PYT18073</name>
</gene>
<keyword evidence="4" id="KW-1185">Reference proteome</keyword>
<dbReference type="EMBL" id="NEDP02005470">
    <property type="protein sequence ID" value="OWF40386.1"/>
    <property type="molecule type" value="Genomic_DNA"/>
</dbReference>
<keyword evidence="1" id="KW-0694">RNA-binding</keyword>
<dbReference type="InterPro" id="IPR036612">
    <property type="entry name" value="KH_dom_type_1_sf"/>
</dbReference>
<evidence type="ECO:0000313" key="3">
    <source>
        <dbReference type="EMBL" id="OWF40386.1"/>
    </source>
</evidence>
<feature type="domain" description="K Homology" evidence="2">
    <location>
        <begin position="92"/>
        <end position="158"/>
    </location>
</feature>
<feature type="domain" description="K Homology" evidence="2">
    <location>
        <begin position="318"/>
        <end position="392"/>
    </location>
</feature>